<evidence type="ECO:0000313" key="2">
    <source>
        <dbReference type="EMBL" id="CAF4886160.1"/>
    </source>
</evidence>
<name>A0A819B7Y6_9BILA</name>
<proteinExistence type="predicted"/>
<protein>
    <submittedName>
        <fullName evidence="1">Uncharacterized protein</fullName>
    </submittedName>
</protein>
<accession>A0A819B7Y6</accession>
<organism evidence="1 3">
    <name type="scientific">Rotaria socialis</name>
    <dbReference type="NCBI Taxonomy" id="392032"/>
    <lineage>
        <taxon>Eukaryota</taxon>
        <taxon>Metazoa</taxon>
        <taxon>Spiralia</taxon>
        <taxon>Gnathifera</taxon>
        <taxon>Rotifera</taxon>
        <taxon>Eurotatoria</taxon>
        <taxon>Bdelloidea</taxon>
        <taxon>Philodinida</taxon>
        <taxon>Philodinidae</taxon>
        <taxon>Rotaria</taxon>
    </lineage>
</organism>
<comment type="caution">
    <text evidence="1">The sequence shown here is derived from an EMBL/GenBank/DDBJ whole genome shotgun (WGS) entry which is preliminary data.</text>
</comment>
<dbReference type="AlphaFoldDB" id="A0A819B7Y6"/>
<evidence type="ECO:0000313" key="1">
    <source>
        <dbReference type="EMBL" id="CAF3789709.1"/>
    </source>
</evidence>
<dbReference type="Proteomes" id="UP000663838">
    <property type="component" value="Unassembled WGS sequence"/>
</dbReference>
<dbReference type="Proteomes" id="UP000663865">
    <property type="component" value="Unassembled WGS sequence"/>
</dbReference>
<gene>
    <name evidence="1" type="ORF">KIK155_LOCUS31802</name>
    <name evidence="2" type="ORF">TOA249_LOCUS29639</name>
</gene>
<reference evidence="1" key="1">
    <citation type="submission" date="2021-02" db="EMBL/GenBank/DDBJ databases">
        <authorList>
            <person name="Nowell W R."/>
        </authorList>
    </citation>
    <scope>NUCLEOTIDE SEQUENCE</scope>
</reference>
<dbReference type="EMBL" id="CAJNYV010005898">
    <property type="protein sequence ID" value="CAF3789709.1"/>
    <property type="molecule type" value="Genomic_DNA"/>
</dbReference>
<dbReference type="EMBL" id="CAJOBS010004692">
    <property type="protein sequence ID" value="CAF4886160.1"/>
    <property type="molecule type" value="Genomic_DNA"/>
</dbReference>
<sequence length="212" mass="24617">MASSSDLKNLDAIIYSSGISRRLRENFPKTNELLQWNLEKTAAVLCAKQIFQLLQMNKTLQCPCVGDDNVKTWSDYKQRIIDYLLTVKDDKRLKPAYDVLAGFIHDLHYKKFPTWPQVGTTQESEVFIDTASGYPIDGFYITWSCLGHITVKDYRASSSNYYTEFNGRPEIKVLYCNEEKLREFETIASSNMDEAKRKIGVTKHTIEWDDEW</sequence>
<evidence type="ECO:0000313" key="3">
    <source>
        <dbReference type="Proteomes" id="UP000663865"/>
    </source>
</evidence>